<dbReference type="AlphaFoldDB" id="A0A6A6IWG9"/>
<dbReference type="RefSeq" id="XP_033689710.1">
    <property type="nucleotide sequence ID" value="XM_033819865.1"/>
</dbReference>
<sequence length="405" mass="44855">MGQLIHLPGLKFHLFELRGILKCSSVREGKLPREYEFSDSDVETDDSDSGSNGAPPKRWDGVEASAVGLQMRLFKNDSRLEMEFEGKDGSSAAWVFSGMEQVGGRAMYASMGVQTLAVATKEQGMQTAVRGLKDAGSQVEVLGTMRDKSMQTEGCWEEAEKQSKVIHERATTSGALVDTGIQNDDDAAALEPDNNAQLVTGTKRKRLSSPAPPDKRARSTHTSAPWPRHLYAEGYRSAPQFKGDIGKLHIDLGNATVWYEGWYGKEHMRCKEKKQVDLRERLTKVLYNPLDSRGFEGYAHILGLIKPAKNYGVARIFEMHCGAPKLKIWGKHSATDSSSENIPFRDPAIIVDALVHCIDVTSGREAVHNPEADYNLETSMEEYESWYKAGAAARRRSILDGACKK</sequence>
<feature type="compositionally biased region" description="Acidic residues" evidence="1">
    <location>
        <begin position="37"/>
        <end position="48"/>
    </location>
</feature>
<organism evidence="2 3">
    <name type="scientific">Trematosphaeria pertusa</name>
    <dbReference type="NCBI Taxonomy" id="390896"/>
    <lineage>
        <taxon>Eukaryota</taxon>
        <taxon>Fungi</taxon>
        <taxon>Dikarya</taxon>
        <taxon>Ascomycota</taxon>
        <taxon>Pezizomycotina</taxon>
        <taxon>Dothideomycetes</taxon>
        <taxon>Pleosporomycetidae</taxon>
        <taxon>Pleosporales</taxon>
        <taxon>Massarineae</taxon>
        <taxon>Trematosphaeriaceae</taxon>
        <taxon>Trematosphaeria</taxon>
    </lineage>
</organism>
<proteinExistence type="predicted"/>
<name>A0A6A6IWG9_9PLEO</name>
<evidence type="ECO:0000313" key="2">
    <source>
        <dbReference type="EMBL" id="KAF2254706.1"/>
    </source>
</evidence>
<protein>
    <submittedName>
        <fullName evidence="2">Uncharacterized protein</fullName>
    </submittedName>
</protein>
<dbReference type="Proteomes" id="UP000800094">
    <property type="component" value="Unassembled WGS sequence"/>
</dbReference>
<dbReference type="OrthoDB" id="3797581at2759"/>
<feature type="region of interest" description="Disordered" evidence="1">
    <location>
        <begin position="37"/>
        <end position="61"/>
    </location>
</feature>
<reference evidence="2" key="1">
    <citation type="journal article" date="2020" name="Stud. Mycol.">
        <title>101 Dothideomycetes genomes: a test case for predicting lifestyles and emergence of pathogens.</title>
        <authorList>
            <person name="Haridas S."/>
            <person name="Albert R."/>
            <person name="Binder M."/>
            <person name="Bloem J."/>
            <person name="Labutti K."/>
            <person name="Salamov A."/>
            <person name="Andreopoulos B."/>
            <person name="Baker S."/>
            <person name="Barry K."/>
            <person name="Bills G."/>
            <person name="Bluhm B."/>
            <person name="Cannon C."/>
            <person name="Castanera R."/>
            <person name="Culley D."/>
            <person name="Daum C."/>
            <person name="Ezra D."/>
            <person name="Gonzalez J."/>
            <person name="Henrissat B."/>
            <person name="Kuo A."/>
            <person name="Liang C."/>
            <person name="Lipzen A."/>
            <person name="Lutzoni F."/>
            <person name="Magnuson J."/>
            <person name="Mondo S."/>
            <person name="Nolan M."/>
            <person name="Ohm R."/>
            <person name="Pangilinan J."/>
            <person name="Park H.-J."/>
            <person name="Ramirez L."/>
            <person name="Alfaro M."/>
            <person name="Sun H."/>
            <person name="Tritt A."/>
            <person name="Yoshinaga Y."/>
            <person name="Zwiers L.-H."/>
            <person name="Turgeon B."/>
            <person name="Goodwin S."/>
            <person name="Spatafora J."/>
            <person name="Crous P."/>
            <person name="Grigoriev I."/>
        </authorList>
    </citation>
    <scope>NUCLEOTIDE SEQUENCE</scope>
    <source>
        <strain evidence="2">CBS 122368</strain>
    </source>
</reference>
<evidence type="ECO:0000256" key="1">
    <source>
        <dbReference type="SAM" id="MobiDB-lite"/>
    </source>
</evidence>
<accession>A0A6A6IWG9</accession>
<feature type="region of interest" description="Disordered" evidence="1">
    <location>
        <begin position="185"/>
        <end position="225"/>
    </location>
</feature>
<evidence type="ECO:0000313" key="3">
    <source>
        <dbReference type="Proteomes" id="UP000800094"/>
    </source>
</evidence>
<keyword evidence="3" id="KW-1185">Reference proteome</keyword>
<gene>
    <name evidence="2" type="ORF">BU26DRAFT_143855</name>
</gene>
<dbReference type="GeneID" id="54573195"/>
<dbReference type="EMBL" id="ML987190">
    <property type="protein sequence ID" value="KAF2254706.1"/>
    <property type="molecule type" value="Genomic_DNA"/>
</dbReference>